<evidence type="ECO:0000256" key="1">
    <source>
        <dbReference type="ARBA" id="ARBA00005964"/>
    </source>
</evidence>
<name>A0A226DNL0_FOLCA</name>
<protein>
    <submittedName>
        <fullName evidence="6">Neuroligin-4, X-linked</fullName>
    </submittedName>
</protein>
<evidence type="ECO:0000313" key="7">
    <source>
        <dbReference type="Proteomes" id="UP000198287"/>
    </source>
</evidence>
<keyword evidence="3" id="KW-0325">Glycoprotein</keyword>
<feature type="chain" id="PRO_5012285195" evidence="4">
    <location>
        <begin position="26"/>
        <end position="155"/>
    </location>
</feature>
<evidence type="ECO:0000259" key="5">
    <source>
        <dbReference type="Pfam" id="PF00135"/>
    </source>
</evidence>
<dbReference type="PANTHER" id="PTHR43903">
    <property type="entry name" value="NEUROLIGIN"/>
    <property type="match status" value="1"/>
</dbReference>
<sequence length="155" mass="16920">MLQSTLELVSVVIVCLISQPHLLWSSESSPNPKSKQVWSTRVVNTKFGAARGLLFQPKGGYEGVEVFYGLPFASAPIGSLRLMPPVSGSPWSGTKMNTEPAPVCPQVLPNIDNETDALKVMPKGRLAQLKRLLPLLQNQSEDCLYLNVYVPLTGE</sequence>
<evidence type="ECO:0000256" key="4">
    <source>
        <dbReference type="SAM" id="SignalP"/>
    </source>
</evidence>
<keyword evidence="2 4" id="KW-0732">Signal</keyword>
<dbReference type="InterPro" id="IPR051093">
    <property type="entry name" value="Neuroligin/BSAL"/>
</dbReference>
<reference evidence="6 7" key="1">
    <citation type="submission" date="2015-12" db="EMBL/GenBank/DDBJ databases">
        <title>The genome of Folsomia candida.</title>
        <authorList>
            <person name="Faddeeva A."/>
            <person name="Derks M.F."/>
            <person name="Anvar Y."/>
            <person name="Smit S."/>
            <person name="Van Straalen N."/>
            <person name="Roelofs D."/>
        </authorList>
    </citation>
    <scope>NUCLEOTIDE SEQUENCE [LARGE SCALE GENOMIC DNA]</scope>
    <source>
        <strain evidence="6 7">VU population</strain>
        <tissue evidence="6">Whole body</tissue>
    </source>
</reference>
<evidence type="ECO:0000313" key="6">
    <source>
        <dbReference type="EMBL" id="OXA46201.1"/>
    </source>
</evidence>
<dbReference type="EMBL" id="LNIX01000016">
    <property type="protein sequence ID" value="OXA46201.1"/>
    <property type="molecule type" value="Genomic_DNA"/>
</dbReference>
<organism evidence="6 7">
    <name type="scientific">Folsomia candida</name>
    <name type="common">Springtail</name>
    <dbReference type="NCBI Taxonomy" id="158441"/>
    <lineage>
        <taxon>Eukaryota</taxon>
        <taxon>Metazoa</taxon>
        <taxon>Ecdysozoa</taxon>
        <taxon>Arthropoda</taxon>
        <taxon>Hexapoda</taxon>
        <taxon>Collembola</taxon>
        <taxon>Entomobryomorpha</taxon>
        <taxon>Isotomoidea</taxon>
        <taxon>Isotomidae</taxon>
        <taxon>Proisotominae</taxon>
        <taxon>Folsomia</taxon>
    </lineage>
</organism>
<dbReference type="InterPro" id="IPR002018">
    <property type="entry name" value="CarbesteraseB"/>
</dbReference>
<gene>
    <name evidence="6" type="ORF">Fcan01_19376</name>
</gene>
<dbReference type="OMA" id="HVANRTE"/>
<dbReference type="InterPro" id="IPR029058">
    <property type="entry name" value="AB_hydrolase_fold"/>
</dbReference>
<dbReference type="OrthoDB" id="3200163at2759"/>
<dbReference type="Proteomes" id="UP000198287">
    <property type="component" value="Unassembled WGS sequence"/>
</dbReference>
<feature type="domain" description="Carboxylesterase type B" evidence="5">
    <location>
        <begin position="40"/>
        <end position="151"/>
    </location>
</feature>
<comment type="similarity">
    <text evidence="1">Belongs to the type-B carboxylesterase/lipase family.</text>
</comment>
<dbReference type="InterPro" id="IPR019819">
    <property type="entry name" value="Carboxylesterase_B_CS"/>
</dbReference>
<proteinExistence type="inferred from homology"/>
<accession>A0A226DNL0</accession>
<evidence type="ECO:0000256" key="2">
    <source>
        <dbReference type="ARBA" id="ARBA00022729"/>
    </source>
</evidence>
<dbReference type="SUPFAM" id="SSF53474">
    <property type="entry name" value="alpha/beta-Hydrolases"/>
    <property type="match status" value="1"/>
</dbReference>
<feature type="signal peptide" evidence="4">
    <location>
        <begin position="1"/>
        <end position="25"/>
    </location>
</feature>
<keyword evidence="7" id="KW-1185">Reference proteome</keyword>
<dbReference type="AlphaFoldDB" id="A0A226DNL0"/>
<evidence type="ECO:0000256" key="3">
    <source>
        <dbReference type="ARBA" id="ARBA00023180"/>
    </source>
</evidence>
<dbReference type="Pfam" id="PF00135">
    <property type="entry name" value="COesterase"/>
    <property type="match status" value="1"/>
</dbReference>
<dbReference type="PROSITE" id="PS00941">
    <property type="entry name" value="CARBOXYLESTERASE_B_2"/>
    <property type="match status" value="1"/>
</dbReference>
<comment type="caution">
    <text evidence="6">The sequence shown here is derived from an EMBL/GenBank/DDBJ whole genome shotgun (WGS) entry which is preliminary data.</text>
</comment>
<dbReference type="Gene3D" id="3.40.50.1820">
    <property type="entry name" value="alpha/beta hydrolase"/>
    <property type="match status" value="1"/>
</dbReference>